<dbReference type="PANTHER" id="PTHR37254">
    <property type="entry name" value="OS01G0100500 PROTEIN"/>
    <property type="match status" value="1"/>
</dbReference>
<keyword evidence="1" id="KW-0812">Transmembrane</keyword>
<sequence length="579" mass="65753">MANNNDISTIFQAPCPKNSFLYNKTLCSCSPGYLFNSSTKSCSFFRVSPSEWWTSSTVKHSNVDDGYKKAIKHQEYYVGISIIALLMWILLCVVVRFGKLGDGRNSWFQIRWWISRLDFTFSSNHWLADQKIVKKRKSELGGTFTIASWMLFIGLVVALLYQIIATLGLEVYTMKATNAPDLISFTNDIELNITTISSMTCSQLRGPSTLVIGTPGSVDHSIVPLSDFVNYSCQNSSLGPVVTLRCKNCPLTYDRVYISWQFFDIQNKFPATAVGFQFNFTTKGGVNQQEYANFVSGTIKNGMKSDNTSITYRGVDAHVLKFNLFPRVHLNVNGLKLLQPSFHEFRPGSSAHDEDKLQSLLHSSKNGLINTTLAIRFLSEYLIEIDDDKRYNGIVSFLADVGGLYCLSVTLFLLLLSLCEMRIKRLRSEDQVMQNIRKRRISEDHWNKLRKFVAYTYGCRLLNEIYNRNEQPTCCIGGNGLSITRIKQREINIQSFGFRRQPQSADEKVFKEGQELSMLKEHYIAPPPTLNEIKGDSPSDVLALQSDLRNLYEYNAMLRDKLISAHIRLTDLEAHTSVA</sequence>
<protein>
    <submittedName>
        <fullName evidence="3">Uncharacterized protein isoform X1</fullName>
    </submittedName>
</protein>
<reference evidence="2" key="1">
    <citation type="journal article" date="2021" name="Nat. Commun.">
        <title>Genomic analyses provide insights into spinach domestication and the genetic basis of agronomic traits.</title>
        <authorList>
            <person name="Cai X."/>
            <person name="Sun X."/>
            <person name="Xu C."/>
            <person name="Sun H."/>
            <person name="Wang X."/>
            <person name="Ge C."/>
            <person name="Zhang Z."/>
            <person name="Wang Q."/>
            <person name="Fei Z."/>
            <person name="Jiao C."/>
            <person name="Wang Q."/>
        </authorList>
    </citation>
    <scope>NUCLEOTIDE SEQUENCE [LARGE SCALE GENOMIC DNA]</scope>
    <source>
        <strain evidence="2">cv. Varoflay</strain>
    </source>
</reference>
<keyword evidence="1" id="KW-0472">Membrane</keyword>
<evidence type="ECO:0000313" key="3">
    <source>
        <dbReference type="RefSeq" id="XP_056690817.1"/>
    </source>
</evidence>
<dbReference type="GeneID" id="110785468"/>
<feature type="transmembrane region" description="Helical" evidence="1">
    <location>
        <begin position="140"/>
        <end position="164"/>
    </location>
</feature>
<gene>
    <name evidence="3" type="primary">LOC110785468</name>
</gene>
<dbReference type="Proteomes" id="UP000813463">
    <property type="component" value="Chromosome 1"/>
</dbReference>
<reference evidence="3" key="2">
    <citation type="submission" date="2025-08" db="UniProtKB">
        <authorList>
            <consortium name="RefSeq"/>
        </authorList>
    </citation>
    <scope>IDENTIFICATION</scope>
    <source>
        <tissue evidence="3">Leaf</tissue>
    </source>
</reference>
<evidence type="ECO:0000313" key="2">
    <source>
        <dbReference type="Proteomes" id="UP000813463"/>
    </source>
</evidence>
<feature type="transmembrane region" description="Helical" evidence="1">
    <location>
        <begin position="76"/>
        <end position="98"/>
    </location>
</feature>
<dbReference type="RefSeq" id="XP_056690817.1">
    <property type="nucleotide sequence ID" value="XM_056834839.1"/>
</dbReference>
<dbReference type="PANTHER" id="PTHR37254:SF1">
    <property type="entry name" value="OS01G0100500 PROTEIN"/>
    <property type="match status" value="1"/>
</dbReference>
<feature type="transmembrane region" description="Helical" evidence="1">
    <location>
        <begin position="394"/>
        <end position="418"/>
    </location>
</feature>
<keyword evidence="2" id="KW-1185">Reference proteome</keyword>
<evidence type="ECO:0000256" key="1">
    <source>
        <dbReference type="SAM" id="Phobius"/>
    </source>
</evidence>
<accession>A0ABM3R5C7</accession>
<organism evidence="2 3">
    <name type="scientific">Spinacia oleracea</name>
    <name type="common">Spinach</name>
    <dbReference type="NCBI Taxonomy" id="3562"/>
    <lineage>
        <taxon>Eukaryota</taxon>
        <taxon>Viridiplantae</taxon>
        <taxon>Streptophyta</taxon>
        <taxon>Embryophyta</taxon>
        <taxon>Tracheophyta</taxon>
        <taxon>Spermatophyta</taxon>
        <taxon>Magnoliopsida</taxon>
        <taxon>eudicotyledons</taxon>
        <taxon>Gunneridae</taxon>
        <taxon>Pentapetalae</taxon>
        <taxon>Caryophyllales</taxon>
        <taxon>Chenopodiaceae</taxon>
        <taxon>Chenopodioideae</taxon>
        <taxon>Anserineae</taxon>
        <taxon>Spinacia</taxon>
    </lineage>
</organism>
<proteinExistence type="predicted"/>
<name>A0ABM3R5C7_SPIOL</name>
<keyword evidence="1" id="KW-1133">Transmembrane helix</keyword>